<keyword evidence="4" id="KW-0472">Membrane</keyword>
<dbReference type="PANTHER" id="PTHR21419">
    <property type="match status" value="1"/>
</dbReference>
<gene>
    <name evidence="6" type="ORF">SAMN06269185_0366</name>
</gene>
<dbReference type="Gene3D" id="2.130.10.10">
    <property type="entry name" value="YVTN repeat-like/Quinoprotein amine dehydrogenase"/>
    <property type="match status" value="2"/>
</dbReference>
<dbReference type="InterPro" id="IPR045232">
    <property type="entry name" value="FAM234"/>
</dbReference>
<dbReference type="RefSeq" id="WP_097007399.1">
    <property type="nucleotide sequence ID" value="NZ_OBEJ01000001.1"/>
</dbReference>
<keyword evidence="7" id="KW-1185">Reference proteome</keyword>
<evidence type="ECO:0000256" key="1">
    <source>
        <dbReference type="ARBA" id="ARBA00004167"/>
    </source>
</evidence>
<dbReference type="SUPFAM" id="SSF50998">
    <property type="entry name" value="Quinoprotein alcohol dehydrogenase-like"/>
    <property type="match status" value="1"/>
</dbReference>
<dbReference type="EMBL" id="OBEJ01000001">
    <property type="protein sequence ID" value="SNZ03774.1"/>
    <property type="molecule type" value="Genomic_DNA"/>
</dbReference>
<comment type="subcellular location">
    <subcellularLocation>
        <location evidence="1">Membrane</location>
        <topology evidence="1">Single-pass membrane protein</topology>
    </subcellularLocation>
</comment>
<dbReference type="AlphaFoldDB" id="A0A285N2S9"/>
<keyword evidence="3" id="KW-1133">Transmembrane helix</keyword>
<dbReference type="PANTHER" id="PTHR21419:SF30">
    <property type="entry name" value="IG-LIKE DOMAIN-CONTAINING PROTEIN"/>
    <property type="match status" value="1"/>
</dbReference>
<feature type="domain" description="Pyrrolo-quinoline quinone repeat" evidence="5">
    <location>
        <begin position="267"/>
        <end position="414"/>
    </location>
</feature>
<organism evidence="6 7">
    <name type="scientific">Natronoarchaeum philippinense</name>
    <dbReference type="NCBI Taxonomy" id="558529"/>
    <lineage>
        <taxon>Archaea</taxon>
        <taxon>Methanobacteriati</taxon>
        <taxon>Methanobacteriota</taxon>
        <taxon>Stenosarchaea group</taxon>
        <taxon>Halobacteria</taxon>
        <taxon>Halobacteriales</taxon>
        <taxon>Natronoarchaeaceae</taxon>
    </lineage>
</organism>
<evidence type="ECO:0000256" key="2">
    <source>
        <dbReference type="ARBA" id="ARBA00022692"/>
    </source>
</evidence>
<accession>A0A285N2S9</accession>
<evidence type="ECO:0000259" key="5">
    <source>
        <dbReference type="Pfam" id="PF13360"/>
    </source>
</evidence>
<proteinExistence type="predicted"/>
<evidence type="ECO:0000313" key="6">
    <source>
        <dbReference type="EMBL" id="SNZ03774.1"/>
    </source>
</evidence>
<protein>
    <submittedName>
        <fullName evidence="6">Outer membrane protein assembly factor BamB, contains PQQ-like beta-propeller repeat</fullName>
    </submittedName>
</protein>
<sequence>MKRTTVVAVLVVFAVLVAGLAVGFVQFSGSSGSLDEQWVSDTARDHTGNHHPVAVVERSGGDDVIAPINDVGEDSSMTETSCALTALDGQSGDIDWQTGMPVEHCHIHTFSDPRIADVTGDDTPDVLVGTGRDALVAYDGTDGAELWDREFETIGYSPPVLTNLTDAPGEEVVAVDFRGNVYAVTADGQPLWNRSLDATVWAEPAVGDFTGDGTTEIAVGSDEGTILLSTDGTVERRFDATAQSLVDADIDGDADPELIAADVGTDEGTVTALDAASGERRWSVQTVNDPSIHALGDGDDDGAAELYVTVRGGGVLALDAETGERDWETEIAVGGDTIVAPPTLGDLGGDASPELVVPSGNGVVAVLDPANGDELASYERDVPVWAPATLGDTDGDGDREILAMYGDGRVVALDYEA</sequence>
<keyword evidence="2" id="KW-0812">Transmembrane</keyword>
<dbReference type="InterPro" id="IPR018391">
    <property type="entry name" value="PQQ_b-propeller_rpt"/>
</dbReference>
<dbReference type="SMART" id="SM00564">
    <property type="entry name" value="PQQ"/>
    <property type="match status" value="4"/>
</dbReference>
<dbReference type="Pfam" id="PF13360">
    <property type="entry name" value="PQQ_2"/>
    <property type="match status" value="2"/>
</dbReference>
<dbReference type="GO" id="GO:0016020">
    <property type="term" value="C:membrane"/>
    <property type="evidence" value="ECO:0007669"/>
    <property type="project" value="UniProtKB-SubCell"/>
</dbReference>
<name>A0A285N2S9_NATPI</name>
<dbReference type="InterPro" id="IPR011047">
    <property type="entry name" value="Quinoprotein_ADH-like_sf"/>
</dbReference>
<feature type="domain" description="Pyrrolo-quinoline quinone repeat" evidence="5">
    <location>
        <begin position="81"/>
        <end position="198"/>
    </location>
</feature>
<evidence type="ECO:0000256" key="4">
    <source>
        <dbReference type="ARBA" id="ARBA00023136"/>
    </source>
</evidence>
<evidence type="ECO:0000256" key="3">
    <source>
        <dbReference type="ARBA" id="ARBA00022989"/>
    </source>
</evidence>
<dbReference type="Proteomes" id="UP000219453">
    <property type="component" value="Unassembled WGS sequence"/>
</dbReference>
<dbReference type="InterPro" id="IPR015943">
    <property type="entry name" value="WD40/YVTN_repeat-like_dom_sf"/>
</dbReference>
<evidence type="ECO:0000313" key="7">
    <source>
        <dbReference type="Proteomes" id="UP000219453"/>
    </source>
</evidence>
<reference evidence="6 7" key="1">
    <citation type="submission" date="2017-09" db="EMBL/GenBank/DDBJ databases">
        <authorList>
            <person name="Ehlers B."/>
            <person name="Leendertz F.H."/>
        </authorList>
    </citation>
    <scope>NUCLEOTIDE SEQUENCE [LARGE SCALE GENOMIC DNA]</scope>
    <source>
        <strain evidence="6 7">DSM 27208</strain>
    </source>
</reference>
<dbReference type="OrthoDB" id="221432at2157"/>
<dbReference type="InterPro" id="IPR002372">
    <property type="entry name" value="PQQ_rpt_dom"/>
</dbReference>